<dbReference type="InterPro" id="IPR016162">
    <property type="entry name" value="Ald_DH_N"/>
</dbReference>
<comment type="caution">
    <text evidence="9">The sequence shown here is derived from an EMBL/GenBank/DDBJ whole genome shotgun (WGS) entry which is preliminary data.</text>
</comment>
<dbReference type="InterPro" id="IPR008670">
    <property type="entry name" value="CoA_reduct_LuxC"/>
</dbReference>
<dbReference type="SUPFAM" id="SSF53720">
    <property type="entry name" value="ALDH-like"/>
    <property type="match status" value="1"/>
</dbReference>
<dbReference type="GO" id="GO:0050062">
    <property type="term" value="F:long-chain-fatty-acyl-CoA reductase activity"/>
    <property type="evidence" value="ECO:0007669"/>
    <property type="project" value="UniProtKB-EC"/>
</dbReference>
<evidence type="ECO:0000256" key="5">
    <source>
        <dbReference type="ARBA" id="ARBA00023002"/>
    </source>
</evidence>
<sequence>MIKCIPMIINGMVQDIDDNNVYKEINLTNDNIIKLSVITESSVSKTLNIKDRINLNLNQIVNFLYTVGQRWKSEEYNRRRTYIRELKTYLGYSDEMARLEANWIAMLLCSKSALYDIVNYDLGSIHVLDEWLPRGDCYVKAQPKGVSVHLLAGNVPLSGVTSILRAILTKNECIIKTSSSDPFTANALVSSFIDVNADHPITKSMSVMYWPHDEDMTLPQRIMNHADVVIAWGGEEAIKWAVKYSPPHVDIMKFGPKKSLSIIEAPKDIEAAAMGVAHDICFYDQQACFSTQDVYYIGENLPLFLNELEKQLDRYAKILPKGLNSFDEKAAFTLTERESLFAGYEVRKGDKQAWLIVVSPTNSFGNQPLSRSVYVHQVYNINEIIPFINKNSTQTVSIYPWEASLKYRDKLAMSGVERIVESGMNNIFRVGGAHDSLCPLQYLVRFISHERPFNYTTKDVAVEIEQTRYLEEDKFLVFVP</sequence>
<keyword evidence="4 8" id="KW-0521">NADP</keyword>
<protein>
    <recommendedName>
        <fullName evidence="8">Acyl-CoA reductase</fullName>
        <ecNumber evidence="8">1.2.1.50</ecNumber>
    </recommendedName>
</protein>
<comment type="function">
    <text evidence="1 8">LuxC is the fatty acid reductase enzyme responsible for synthesis of the aldehyde substrate for the luminescent reaction catalyzed by luciferase.</text>
</comment>
<evidence type="ECO:0000313" key="9">
    <source>
        <dbReference type="EMBL" id="GEK12288.1"/>
    </source>
</evidence>
<dbReference type="InterPro" id="IPR016161">
    <property type="entry name" value="Ald_DH/histidinol_DH"/>
</dbReference>
<dbReference type="EMBL" id="BJTZ01000001">
    <property type="protein sequence ID" value="GEK12288.1"/>
    <property type="molecule type" value="Genomic_DNA"/>
</dbReference>
<keyword evidence="6 8" id="KW-0455">Luminescence</keyword>
<dbReference type="GO" id="GO:0008218">
    <property type="term" value="P:bioluminescence"/>
    <property type="evidence" value="ECO:0007669"/>
    <property type="project" value="UniProtKB-KW"/>
</dbReference>
<dbReference type="Gene3D" id="3.40.605.10">
    <property type="entry name" value="Aldehyde Dehydrogenase, Chain A, domain 1"/>
    <property type="match status" value="1"/>
</dbReference>
<evidence type="ECO:0000256" key="2">
    <source>
        <dbReference type="ARBA" id="ARBA00004908"/>
    </source>
</evidence>
<name>A0A510UCI8_ALIFS</name>
<evidence type="ECO:0000256" key="7">
    <source>
        <dbReference type="ARBA" id="ARBA00049412"/>
    </source>
</evidence>
<dbReference type="UniPathway" id="UPA00569"/>
<dbReference type="Gene3D" id="3.40.309.10">
    <property type="entry name" value="Aldehyde Dehydrogenase, Chain A, domain 2"/>
    <property type="match status" value="1"/>
</dbReference>
<keyword evidence="5 8" id="KW-0560">Oxidoreductase</keyword>
<reference evidence="9 10" key="1">
    <citation type="submission" date="2019-07" db="EMBL/GenBank/DDBJ databases">
        <title>Whole genome shotgun sequence of Aliivibrio fischeri NBRC 101058.</title>
        <authorList>
            <person name="Hosoyama A."/>
            <person name="Uohara A."/>
            <person name="Ohji S."/>
            <person name="Ichikawa N."/>
        </authorList>
    </citation>
    <scope>NUCLEOTIDE SEQUENCE [LARGE SCALE GENOMIC DNA]</scope>
    <source>
        <strain evidence="9 10">NBRC 101058</strain>
    </source>
</reference>
<organism evidence="9 10">
    <name type="scientific">Aliivibrio fischeri</name>
    <name type="common">Vibrio fischeri</name>
    <dbReference type="NCBI Taxonomy" id="668"/>
    <lineage>
        <taxon>Bacteria</taxon>
        <taxon>Pseudomonadati</taxon>
        <taxon>Pseudomonadota</taxon>
        <taxon>Gammaproteobacteria</taxon>
        <taxon>Vibrionales</taxon>
        <taxon>Vibrionaceae</taxon>
        <taxon>Aliivibrio</taxon>
    </lineage>
</organism>
<comment type="catalytic activity">
    <reaction evidence="7 8">
        <text>a long-chain fatty aldehyde + NADP(+) + CoA = a long-chain fatty acyl-CoA + NADPH + H(+)</text>
        <dbReference type="Rhea" id="RHEA:15437"/>
        <dbReference type="ChEBI" id="CHEBI:15378"/>
        <dbReference type="ChEBI" id="CHEBI:17176"/>
        <dbReference type="ChEBI" id="CHEBI:57287"/>
        <dbReference type="ChEBI" id="CHEBI:57783"/>
        <dbReference type="ChEBI" id="CHEBI:58349"/>
        <dbReference type="ChEBI" id="CHEBI:83139"/>
        <dbReference type="EC" id="1.2.1.50"/>
    </reaction>
</comment>
<dbReference type="RefSeq" id="WP_146861074.1">
    <property type="nucleotide sequence ID" value="NZ_BJTZ01000001.1"/>
</dbReference>
<dbReference type="CDD" id="cd07080">
    <property type="entry name" value="ALDH_Acyl-CoA-Red_LuxC"/>
    <property type="match status" value="1"/>
</dbReference>
<dbReference type="EC" id="1.2.1.50" evidence="8"/>
<evidence type="ECO:0000256" key="6">
    <source>
        <dbReference type="ARBA" id="ARBA00023223"/>
    </source>
</evidence>
<evidence type="ECO:0000256" key="4">
    <source>
        <dbReference type="ARBA" id="ARBA00022857"/>
    </source>
</evidence>
<comment type="pathway">
    <text evidence="2 8">Lipid metabolism; fatty acid reduction for biolumincescence.</text>
</comment>
<evidence type="ECO:0000313" key="10">
    <source>
        <dbReference type="Proteomes" id="UP000321787"/>
    </source>
</evidence>
<proteinExistence type="inferred from homology"/>
<accession>A0A510UCI8</accession>
<dbReference type="AlphaFoldDB" id="A0A510UCI8"/>
<dbReference type="Pfam" id="PF05893">
    <property type="entry name" value="LuxC"/>
    <property type="match status" value="1"/>
</dbReference>
<dbReference type="GO" id="GO:0003995">
    <property type="term" value="F:acyl-CoA dehydrogenase activity"/>
    <property type="evidence" value="ECO:0007669"/>
    <property type="project" value="InterPro"/>
</dbReference>
<evidence type="ECO:0000256" key="3">
    <source>
        <dbReference type="ARBA" id="ARBA00010915"/>
    </source>
</evidence>
<evidence type="ECO:0000256" key="8">
    <source>
        <dbReference type="PIRNR" id="PIRNR009414"/>
    </source>
</evidence>
<comment type="similarity">
    <text evidence="3 8">Belongs to the LuxC family.</text>
</comment>
<gene>
    <name evidence="9" type="primary">luxC</name>
    <name evidence="9" type="ORF">AFI02nite_03240</name>
</gene>
<dbReference type="InterPro" id="IPR016163">
    <property type="entry name" value="Ald_DH_C"/>
</dbReference>
<evidence type="ECO:0000256" key="1">
    <source>
        <dbReference type="ARBA" id="ARBA00003277"/>
    </source>
</evidence>
<dbReference type="PIRSF" id="PIRSF009414">
    <property type="entry name" value="LuxC"/>
    <property type="match status" value="1"/>
</dbReference>
<dbReference type="Proteomes" id="UP000321787">
    <property type="component" value="Unassembled WGS sequence"/>
</dbReference>